<sequence length="492" mass="56642">MPDPVARRTKWKVVIPAFSLTETCGEHDPGAIKCTIPAVGTLPSQQYFIRPVAAEVQAGRNYSAKWIRQEFNWLPLVLEQNGQPWDVAVIYVLSKLQGLVAPNMTTYQGIAEDLSAFRAFLEEYEIDFTDFPQHKLKRPTYRFHGYLKNLVFDGRIAATTAKRRMGAVIAFYRWLVTERLLVPGNPLWQERDHYLSFKDAKGLAVQKVVKTTDISIKAPKQNDPYEGAIDDGGKLRPLPIHEQKWLIEALARLGNVEMTLIHAFMLATGARIQTALTLRVRHGQLVLPDGLGEFRFPVGPGTGVDTKYDKLMTLHIPCWLHERLRIYSHSLRARKRRSRAEGRDTEDQYLFLTQQGNPYYQNKSETLAFNPSVTVRHQKKGQTVRTFIADHVIPYIRKHHDPAFHYQPHDLRATYGMNLTDIQLALVQRGEITLAQAREFVKTRMGHESSATTDLYLDYRRNLKMVYEAVDAHERYYRDLIERAWEGTLEVD</sequence>
<evidence type="ECO:0000256" key="1">
    <source>
        <dbReference type="ARBA" id="ARBA00008857"/>
    </source>
</evidence>
<keyword evidence="6" id="KW-1185">Reference proteome</keyword>
<comment type="similarity">
    <text evidence="1">Belongs to the 'phage' integrase family.</text>
</comment>
<keyword evidence="2" id="KW-0229">DNA integration</keyword>
<evidence type="ECO:0000256" key="2">
    <source>
        <dbReference type="ARBA" id="ARBA00022908"/>
    </source>
</evidence>
<dbReference type="PANTHER" id="PTHR30349:SF41">
    <property type="entry name" value="INTEGRASE_RECOMBINASE PROTEIN MJ0367-RELATED"/>
    <property type="match status" value="1"/>
</dbReference>
<dbReference type="InterPro" id="IPR010998">
    <property type="entry name" value="Integrase_recombinase_N"/>
</dbReference>
<proteinExistence type="inferred from homology"/>
<keyword evidence="4" id="KW-0233">DNA recombination</keyword>
<dbReference type="Gene3D" id="1.10.150.130">
    <property type="match status" value="1"/>
</dbReference>
<dbReference type="Gene3D" id="1.10.443.10">
    <property type="entry name" value="Intergrase catalytic core"/>
    <property type="match status" value="1"/>
</dbReference>
<evidence type="ECO:0000313" key="6">
    <source>
        <dbReference type="Proteomes" id="UP001319874"/>
    </source>
</evidence>
<name>A0ABM7U263_9BURK</name>
<dbReference type="SUPFAM" id="SSF56349">
    <property type="entry name" value="DNA breaking-rejoining enzymes"/>
    <property type="match status" value="1"/>
</dbReference>
<keyword evidence="3" id="KW-0238">DNA-binding</keyword>
<protein>
    <submittedName>
        <fullName evidence="5">Integrase</fullName>
    </submittedName>
</protein>
<dbReference type="EMBL" id="AP024959">
    <property type="protein sequence ID" value="BCZ85454.1"/>
    <property type="molecule type" value="Genomic_DNA"/>
</dbReference>
<organism evidence="5 6">
    <name type="scientific">Paraburkholderia terrae</name>
    <dbReference type="NCBI Taxonomy" id="311230"/>
    <lineage>
        <taxon>Bacteria</taxon>
        <taxon>Pseudomonadati</taxon>
        <taxon>Pseudomonadota</taxon>
        <taxon>Betaproteobacteria</taxon>
        <taxon>Burkholderiales</taxon>
        <taxon>Burkholderiaceae</taxon>
        <taxon>Paraburkholderia</taxon>
    </lineage>
</organism>
<gene>
    <name evidence="5" type="ORF">PTKU64_91290</name>
</gene>
<keyword evidence="5" id="KW-0614">Plasmid</keyword>
<dbReference type="Proteomes" id="UP001319874">
    <property type="component" value="Plasmid pPT365"/>
</dbReference>
<dbReference type="InterPro" id="IPR050090">
    <property type="entry name" value="Tyrosine_recombinase_XerCD"/>
</dbReference>
<evidence type="ECO:0000256" key="3">
    <source>
        <dbReference type="ARBA" id="ARBA00023125"/>
    </source>
</evidence>
<accession>A0ABM7U263</accession>
<dbReference type="InterPro" id="IPR011010">
    <property type="entry name" value="DNA_brk_join_enz"/>
</dbReference>
<dbReference type="RefSeq" id="WP_229518131.1">
    <property type="nucleotide sequence ID" value="NZ_AP024959.1"/>
</dbReference>
<evidence type="ECO:0000256" key="4">
    <source>
        <dbReference type="ARBA" id="ARBA00023172"/>
    </source>
</evidence>
<dbReference type="PANTHER" id="PTHR30349">
    <property type="entry name" value="PHAGE INTEGRASE-RELATED"/>
    <property type="match status" value="1"/>
</dbReference>
<dbReference type="InterPro" id="IPR013762">
    <property type="entry name" value="Integrase-like_cat_sf"/>
</dbReference>
<geneLocation type="plasmid" evidence="5 6">
    <name>pPT365</name>
</geneLocation>
<reference evidence="5 6" key="1">
    <citation type="journal article" date="2022" name="Front. Microbiol.">
        <title>Identification and characterization of a novel class of self-sufficient cytochrome P450 hydroxylase involved in cyclohexanecarboxylate degradation in Paraburkholderia terrae strain KU-64.</title>
        <authorList>
            <person name="Yamamoto T."/>
            <person name="Hasegawa Y."/>
            <person name="Iwaki H."/>
        </authorList>
    </citation>
    <scope>NUCLEOTIDE SEQUENCE [LARGE SCALE GENOMIC DNA]</scope>
    <source>
        <strain evidence="5 6">KU-64</strain>
    </source>
</reference>
<evidence type="ECO:0000313" key="5">
    <source>
        <dbReference type="EMBL" id="BCZ85454.1"/>
    </source>
</evidence>